<dbReference type="OrthoDB" id="7446675at2759"/>
<gene>
    <name evidence="2" type="ORF">DIATSA_LOCUS8358</name>
</gene>
<evidence type="ECO:0000313" key="3">
    <source>
        <dbReference type="Proteomes" id="UP001153714"/>
    </source>
</evidence>
<keyword evidence="3" id="KW-1185">Reference proteome</keyword>
<name>A0A9N9R6S9_9NEOP</name>
<dbReference type="AlphaFoldDB" id="A0A9N9R6S9"/>
<reference evidence="2" key="2">
    <citation type="submission" date="2022-10" db="EMBL/GenBank/DDBJ databases">
        <authorList>
            <consortium name="ENA_rothamsted_submissions"/>
            <consortium name="culmorum"/>
            <person name="King R."/>
        </authorList>
    </citation>
    <scope>NUCLEOTIDE SEQUENCE</scope>
</reference>
<feature type="compositionally biased region" description="Basic and acidic residues" evidence="1">
    <location>
        <begin position="49"/>
        <end position="74"/>
    </location>
</feature>
<organism evidence="2 3">
    <name type="scientific">Diatraea saccharalis</name>
    <name type="common">sugarcane borer</name>
    <dbReference type="NCBI Taxonomy" id="40085"/>
    <lineage>
        <taxon>Eukaryota</taxon>
        <taxon>Metazoa</taxon>
        <taxon>Ecdysozoa</taxon>
        <taxon>Arthropoda</taxon>
        <taxon>Hexapoda</taxon>
        <taxon>Insecta</taxon>
        <taxon>Pterygota</taxon>
        <taxon>Neoptera</taxon>
        <taxon>Endopterygota</taxon>
        <taxon>Lepidoptera</taxon>
        <taxon>Glossata</taxon>
        <taxon>Ditrysia</taxon>
        <taxon>Pyraloidea</taxon>
        <taxon>Crambidae</taxon>
        <taxon>Crambinae</taxon>
        <taxon>Diatraea</taxon>
    </lineage>
</organism>
<evidence type="ECO:0000256" key="1">
    <source>
        <dbReference type="SAM" id="MobiDB-lite"/>
    </source>
</evidence>
<feature type="region of interest" description="Disordered" evidence="1">
    <location>
        <begin position="44"/>
        <end position="77"/>
    </location>
</feature>
<dbReference type="Proteomes" id="UP001153714">
    <property type="component" value="Chromosome 23"/>
</dbReference>
<accession>A0A9N9R6S9</accession>
<reference evidence="2" key="1">
    <citation type="submission" date="2021-12" db="EMBL/GenBank/DDBJ databases">
        <authorList>
            <person name="King R."/>
        </authorList>
    </citation>
    <scope>NUCLEOTIDE SEQUENCE</scope>
</reference>
<proteinExistence type="predicted"/>
<protein>
    <submittedName>
        <fullName evidence="2">Uncharacterized protein</fullName>
    </submittedName>
</protein>
<evidence type="ECO:0000313" key="2">
    <source>
        <dbReference type="EMBL" id="CAG9790696.1"/>
    </source>
</evidence>
<dbReference type="EMBL" id="OU893354">
    <property type="protein sequence ID" value="CAG9790696.1"/>
    <property type="molecule type" value="Genomic_DNA"/>
</dbReference>
<sequence length="250" mass="28331">MKNMLSAQLVQGKTWHAPLRTTTSAGSSNDFLFSSLGIGVLPGRAKQAKAGEEKTDDKSAEDKKEDAAKKKDEAANSLPLQRRKMLAPKRPYHRAFKLYEYSEVSCKTMRRSRFKVSAGHTGARRRSPTLHASHAHPQLPLELETTGWLKLGGSYIDINWRLLTYWETLFGYIAPKTMDSLKKDVDDGLTITKHNRERINESKYVGDIIQETELYLREEWHRPDKIPTIKKWVASGVWMCGKAGTGNVTE</sequence>